<comment type="caution">
    <text evidence="2">The sequence shown here is derived from an EMBL/GenBank/DDBJ whole genome shotgun (WGS) entry which is preliminary data.</text>
</comment>
<feature type="region of interest" description="Disordered" evidence="1">
    <location>
        <begin position="166"/>
        <end position="185"/>
    </location>
</feature>
<proteinExistence type="predicted"/>
<dbReference type="EMBL" id="JAIWQS010000007">
    <property type="protein sequence ID" value="KAJ8760330.1"/>
    <property type="molecule type" value="Genomic_DNA"/>
</dbReference>
<evidence type="ECO:0000313" key="3">
    <source>
        <dbReference type="Proteomes" id="UP001159364"/>
    </source>
</evidence>
<accession>A0AAV8T0Q3</accession>
<evidence type="ECO:0000256" key="1">
    <source>
        <dbReference type="SAM" id="MobiDB-lite"/>
    </source>
</evidence>
<feature type="region of interest" description="Disordered" evidence="1">
    <location>
        <begin position="48"/>
        <end position="78"/>
    </location>
</feature>
<sequence length="212" mass="22304">MGGVTTISKGRKSAGPPTRQLPSTPCSLGVAQGGAETHFQLNHLEDQRPIWSNASGDPRGKVDLTKGDKAGQGGATGDNELMIAGDCGAKGNRGGHPFFNPNPDLTKTAQTNGETTEASSTKIHGSSTVASMELDSATTDDSGLAIQVVEAFHALLHEVAQRAKPEDDVSGVSKTSRSAPTAGAWSKQFQFQQHKIQMKHYLDVTKDDIVLP</sequence>
<gene>
    <name evidence="2" type="ORF">K2173_011883</name>
</gene>
<feature type="compositionally biased region" description="Basic and acidic residues" evidence="1">
    <location>
        <begin position="58"/>
        <end position="69"/>
    </location>
</feature>
<organism evidence="2 3">
    <name type="scientific">Erythroxylum novogranatense</name>
    <dbReference type="NCBI Taxonomy" id="1862640"/>
    <lineage>
        <taxon>Eukaryota</taxon>
        <taxon>Viridiplantae</taxon>
        <taxon>Streptophyta</taxon>
        <taxon>Embryophyta</taxon>
        <taxon>Tracheophyta</taxon>
        <taxon>Spermatophyta</taxon>
        <taxon>Magnoliopsida</taxon>
        <taxon>eudicotyledons</taxon>
        <taxon>Gunneridae</taxon>
        <taxon>Pentapetalae</taxon>
        <taxon>rosids</taxon>
        <taxon>fabids</taxon>
        <taxon>Malpighiales</taxon>
        <taxon>Erythroxylaceae</taxon>
        <taxon>Erythroxylum</taxon>
    </lineage>
</organism>
<protein>
    <submittedName>
        <fullName evidence="2">Uncharacterized protein</fullName>
    </submittedName>
</protein>
<keyword evidence="3" id="KW-1185">Reference proteome</keyword>
<dbReference type="Proteomes" id="UP001159364">
    <property type="component" value="Linkage Group LG07"/>
</dbReference>
<dbReference type="AlphaFoldDB" id="A0AAV8T0Q3"/>
<evidence type="ECO:0000313" key="2">
    <source>
        <dbReference type="EMBL" id="KAJ8760330.1"/>
    </source>
</evidence>
<reference evidence="2 3" key="1">
    <citation type="submission" date="2021-09" db="EMBL/GenBank/DDBJ databases">
        <title>Genomic insights and catalytic innovation underlie evolution of tropane alkaloids biosynthesis.</title>
        <authorList>
            <person name="Wang Y.-J."/>
            <person name="Tian T."/>
            <person name="Huang J.-P."/>
            <person name="Huang S.-X."/>
        </authorList>
    </citation>
    <scope>NUCLEOTIDE SEQUENCE [LARGE SCALE GENOMIC DNA]</scope>
    <source>
        <strain evidence="2">KIB-2018</strain>
        <tissue evidence="2">Leaf</tissue>
    </source>
</reference>
<name>A0AAV8T0Q3_9ROSI</name>
<feature type="region of interest" description="Disordered" evidence="1">
    <location>
        <begin position="1"/>
        <end position="31"/>
    </location>
</feature>